<evidence type="ECO:0000313" key="3">
    <source>
        <dbReference type="Proteomes" id="UP000294576"/>
    </source>
</evidence>
<dbReference type="AlphaFoldDB" id="A0A4V2V801"/>
<feature type="region of interest" description="Disordered" evidence="1">
    <location>
        <begin position="23"/>
        <end position="90"/>
    </location>
</feature>
<proteinExistence type="predicted"/>
<reference evidence="2 3" key="1">
    <citation type="submission" date="2019-03" db="EMBL/GenBank/DDBJ databases">
        <title>Genomic Encyclopedia of Type Strains, Phase IV (KMG-V): Genome sequencing to study the core and pangenomes of soil and plant-associated prokaryotes.</title>
        <authorList>
            <person name="Whitman W."/>
        </authorList>
    </citation>
    <scope>NUCLEOTIDE SEQUENCE [LARGE SCALE GENOMIC DNA]</scope>
    <source>
        <strain evidence="2 3">Hc14</strain>
    </source>
</reference>
<feature type="compositionally biased region" description="Low complexity" evidence="1">
    <location>
        <begin position="34"/>
        <end position="52"/>
    </location>
</feature>
<dbReference type="Proteomes" id="UP000294576">
    <property type="component" value="Unassembled WGS sequence"/>
</dbReference>
<feature type="compositionally biased region" description="Gly residues" evidence="1">
    <location>
        <begin position="56"/>
        <end position="75"/>
    </location>
</feature>
<evidence type="ECO:0000256" key="1">
    <source>
        <dbReference type="SAM" id="MobiDB-lite"/>
    </source>
</evidence>
<sequence>MGDVDRHRGCCCNHSLGRNLLAARGRTPSRRNDNAAGNVNCAGNAASHRAGPGNPGPGNSGPGNSGTGNTAGYGTGTCNPAGNASGAAVK</sequence>
<evidence type="ECO:0000313" key="2">
    <source>
        <dbReference type="EMBL" id="TCU09280.1"/>
    </source>
</evidence>
<comment type="caution">
    <text evidence="2">The sequence shown here is derived from an EMBL/GenBank/DDBJ whole genome shotgun (WGS) entry which is preliminary data.</text>
</comment>
<protein>
    <submittedName>
        <fullName evidence="2">Uncharacterized protein</fullName>
    </submittedName>
</protein>
<accession>A0A4V2V801</accession>
<name>A0A4V2V801_RHISU</name>
<organism evidence="2 3">
    <name type="scientific">Rhizobium sullae</name>
    <name type="common">Rhizobium hedysari</name>
    <dbReference type="NCBI Taxonomy" id="50338"/>
    <lineage>
        <taxon>Bacteria</taxon>
        <taxon>Pseudomonadati</taxon>
        <taxon>Pseudomonadota</taxon>
        <taxon>Alphaproteobacteria</taxon>
        <taxon>Hyphomicrobiales</taxon>
        <taxon>Rhizobiaceae</taxon>
        <taxon>Rhizobium/Agrobacterium group</taxon>
        <taxon>Rhizobium</taxon>
    </lineage>
</organism>
<dbReference type="EMBL" id="SMBH01000025">
    <property type="protein sequence ID" value="TCU09280.1"/>
    <property type="molecule type" value="Genomic_DNA"/>
</dbReference>
<gene>
    <name evidence="2" type="ORF">EV132_1255</name>
</gene>